<dbReference type="Pfam" id="PF12645">
    <property type="entry name" value="HTH_16"/>
    <property type="match status" value="1"/>
</dbReference>
<gene>
    <name evidence="3" type="ORF">ACJDT4_02385</name>
</gene>
<evidence type="ECO:0000313" key="4">
    <source>
        <dbReference type="Proteomes" id="UP001623592"/>
    </source>
</evidence>
<dbReference type="SUPFAM" id="SSF88659">
    <property type="entry name" value="Sigma3 and sigma4 domains of RNA polymerase sigma factors"/>
    <property type="match status" value="1"/>
</dbReference>
<dbReference type="NCBIfam" id="TIGR02937">
    <property type="entry name" value="sigma70-ECF"/>
    <property type="match status" value="1"/>
</dbReference>
<keyword evidence="4" id="KW-1185">Reference proteome</keyword>
<comment type="caution">
    <text evidence="3">The sequence shown here is derived from an EMBL/GenBank/DDBJ whole genome shotgun (WGS) entry which is preliminary data.</text>
</comment>
<proteinExistence type="predicted"/>
<dbReference type="CDD" id="cd06171">
    <property type="entry name" value="Sigma70_r4"/>
    <property type="match status" value="1"/>
</dbReference>
<feature type="domain" description="Helix-turn-helix conjugative transposon-like" evidence="2">
    <location>
        <begin position="7"/>
        <end position="43"/>
    </location>
</feature>
<accession>A0ABW8TE82</accession>
<reference evidence="3 4" key="1">
    <citation type="submission" date="2024-11" db="EMBL/GenBank/DDBJ databases">
        <authorList>
            <person name="Heng Y.C."/>
            <person name="Lim A.C.H."/>
            <person name="Lee J.K.Y."/>
            <person name="Kittelmann S."/>
        </authorList>
    </citation>
    <scope>NUCLEOTIDE SEQUENCE [LARGE SCALE GENOMIC DNA]</scope>
    <source>
        <strain evidence="3 4">WILCCON 0114</strain>
    </source>
</reference>
<dbReference type="InterPro" id="IPR013249">
    <property type="entry name" value="RNA_pol_sigma70_r4_t2"/>
</dbReference>
<sequence length="185" mass="21693">MSDGFYGVVNKARNNDKQAIMLIINKFKPLIGKYSYLLKYDDASSDLTISLIEIIKKMPIYTNENLKCDKFIVGYIAAAIKNRYIYLSKKYHKVYLNEQTTLNLNDVRNSENLNLDDKIFVWELLDKLSKTQREVLILKFIKDYSDKEISKALNISRQSVNKTKNRGLDNIRRYIGYKNISTGRW</sequence>
<dbReference type="Gene3D" id="1.10.10.10">
    <property type="entry name" value="Winged helix-like DNA-binding domain superfamily/Winged helix DNA-binding domain"/>
    <property type="match status" value="1"/>
</dbReference>
<evidence type="ECO:0000259" key="1">
    <source>
        <dbReference type="Pfam" id="PF08281"/>
    </source>
</evidence>
<dbReference type="RefSeq" id="WP_406785927.1">
    <property type="nucleotide sequence ID" value="NZ_JBJIAA010000002.1"/>
</dbReference>
<dbReference type="InterPro" id="IPR013324">
    <property type="entry name" value="RNA_pol_sigma_r3/r4-like"/>
</dbReference>
<dbReference type="Proteomes" id="UP001623592">
    <property type="component" value="Unassembled WGS sequence"/>
</dbReference>
<dbReference type="InterPro" id="IPR036388">
    <property type="entry name" value="WH-like_DNA-bd_sf"/>
</dbReference>
<organism evidence="3 4">
    <name type="scientific">Clostridium neuense</name>
    <dbReference type="NCBI Taxonomy" id="1728934"/>
    <lineage>
        <taxon>Bacteria</taxon>
        <taxon>Bacillati</taxon>
        <taxon>Bacillota</taxon>
        <taxon>Clostridia</taxon>
        <taxon>Eubacteriales</taxon>
        <taxon>Clostridiaceae</taxon>
        <taxon>Clostridium</taxon>
    </lineage>
</organism>
<evidence type="ECO:0000259" key="2">
    <source>
        <dbReference type="Pfam" id="PF12645"/>
    </source>
</evidence>
<evidence type="ECO:0000313" key="3">
    <source>
        <dbReference type="EMBL" id="MFL0249254.1"/>
    </source>
</evidence>
<protein>
    <submittedName>
        <fullName evidence="3">RNA polymerase sigma factor</fullName>
    </submittedName>
</protein>
<name>A0ABW8TE82_9CLOT</name>
<dbReference type="EMBL" id="JBJIAA010000002">
    <property type="protein sequence ID" value="MFL0249254.1"/>
    <property type="molecule type" value="Genomic_DNA"/>
</dbReference>
<feature type="domain" description="RNA polymerase sigma factor 70 region 4 type 2" evidence="1">
    <location>
        <begin position="122"/>
        <end position="168"/>
    </location>
</feature>
<dbReference type="InterPro" id="IPR014284">
    <property type="entry name" value="RNA_pol_sigma-70_dom"/>
</dbReference>
<dbReference type="Pfam" id="PF08281">
    <property type="entry name" value="Sigma70_r4_2"/>
    <property type="match status" value="1"/>
</dbReference>
<dbReference type="InterPro" id="IPR024760">
    <property type="entry name" value="HTH_dom_conjug_TS-like"/>
</dbReference>